<dbReference type="PROSITE" id="PS50405">
    <property type="entry name" value="GST_CTER"/>
    <property type="match status" value="1"/>
</dbReference>
<dbReference type="CDD" id="cd03046">
    <property type="entry name" value="GST_N_GTT1_like"/>
    <property type="match status" value="1"/>
</dbReference>
<dbReference type="SFLD" id="SFLDG00358">
    <property type="entry name" value="Main_(cytGST)"/>
    <property type="match status" value="1"/>
</dbReference>
<dbReference type="CDD" id="cd03207">
    <property type="entry name" value="GST_C_8"/>
    <property type="match status" value="1"/>
</dbReference>
<evidence type="ECO:0000259" key="2">
    <source>
        <dbReference type="PROSITE" id="PS50405"/>
    </source>
</evidence>
<dbReference type="PANTHER" id="PTHR44051">
    <property type="entry name" value="GLUTATHIONE S-TRANSFERASE-RELATED"/>
    <property type="match status" value="1"/>
</dbReference>
<dbReference type="InterPro" id="IPR010987">
    <property type="entry name" value="Glutathione-S-Trfase_C-like"/>
</dbReference>
<protein>
    <submittedName>
        <fullName evidence="3">Glutathione S-transferase family protein</fullName>
    </submittedName>
</protein>
<evidence type="ECO:0000313" key="3">
    <source>
        <dbReference type="EMBL" id="MBM0103657.1"/>
    </source>
</evidence>
<dbReference type="SUPFAM" id="SSF52833">
    <property type="entry name" value="Thioredoxin-like"/>
    <property type="match status" value="1"/>
</dbReference>
<feature type="domain" description="GST C-terminal" evidence="2">
    <location>
        <begin position="89"/>
        <end position="210"/>
    </location>
</feature>
<accession>A0ABS1WRQ5</accession>
<dbReference type="InterPro" id="IPR040079">
    <property type="entry name" value="Glutathione_S-Trfase"/>
</dbReference>
<dbReference type="SUPFAM" id="SSF47616">
    <property type="entry name" value="GST C-terminal domain-like"/>
    <property type="match status" value="1"/>
</dbReference>
<dbReference type="Gene3D" id="1.20.1050.10">
    <property type="match status" value="1"/>
</dbReference>
<comment type="caution">
    <text evidence="3">The sequence shown here is derived from an EMBL/GenBank/DDBJ whole genome shotgun (WGS) entry which is preliminary data.</text>
</comment>
<reference evidence="3 4" key="1">
    <citation type="journal article" date="2021" name="Int. J. Syst. Evol. Microbiol.">
        <title>Steroidobacter gossypii sp. nov., isolated from soil of cotton cropping field.</title>
        <authorList>
            <person name="Huang R."/>
            <person name="Yang S."/>
            <person name="Zhen C."/>
            <person name="Liu W."/>
        </authorList>
    </citation>
    <scope>NUCLEOTIDE SEQUENCE [LARGE SCALE GENOMIC DNA]</scope>
    <source>
        <strain evidence="3 4">S1-65</strain>
    </source>
</reference>
<evidence type="ECO:0000313" key="4">
    <source>
        <dbReference type="Proteomes" id="UP000661077"/>
    </source>
</evidence>
<sequence length="210" mass="23571">MTDSIVFFHNPQSRARIVHWMLEESGADYRTELLRFDRNEHKAPQYLAVNPMGKVPAIKHGDTVITEAAAICAYLADAFPAANLAPPVNSPERGTYYRWMFFGAGCVEPAFVDRMFKRPQVDRPGALGYGSYEDTLQALETALKPGPFILGERFSAADVYIGSQIAWGMLAKALEPRKIFQDYVARCGERPAFQRAAAQDEKYMKELQQA</sequence>
<gene>
    <name evidence="3" type="ORF">JM946_02830</name>
</gene>
<dbReference type="Proteomes" id="UP000661077">
    <property type="component" value="Unassembled WGS sequence"/>
</dbReference>
<proteinExistence type="predicted"/>
<name>A0ABS1WRQ5_9GAMM</name>
<dbReference type="InterPro" id="IPR036249">
    <property type="entry name" value="Thioredoxin-like_sf"/>
</dbReference>
<dbReference type="SFLD" id="SFLDS00019">
    <property type="entry name" value="Glutathione_Transferase_(cytos"/>
    <property type="match status" value="1"/>
</dbReference>
<dbReference type="PANTHER" id="PTHR44051:SF21">
    <property type="entry name" value="GLUTATHIONE S-TRANSFERASE FAMILY PROTEIN"/>
    <property type="match status" value="1"/>
</dbReference>
<evidence type="ECO:0000259" key="1">
    <source>
        <dbReference type="PROSITE" id="PS50404"/>
    </source>
</evidence>
<dbReference type="InterPro" id="IPR004045">
    <property type="entry name" value="Glutathione_S-Trfase_N"/>
</dbReference>
<dbReference type="PROSITE" id="PS50404">
    <property type="entry name" value="GST_NTER"/>
    <property type="match status" value="1"/>
</dbReference>
<feature type="domain" description="GST N-terminal" evidence="1">
    <location>
        <begin position="2"/>
        <end position="83"/>
    </location>
</feature>
<dbReference type="Pfam" id="PF02798">
    <property type="entry name" value="GST_N"/>
    <property type="match status" value="1"/>
</dbReference>
<keyword evidence="4" id="KW-1185">Reference proteome</keyword>
<dbReference type="Gene3D" id="3.40.30.10">
    <property type="entry name" value="Glutaredoxin"/>
    <property type="match status" value="1"/>
</dbReference>
<dbReference type="RefSeq" id="WP_203165618.1">
    <property type="nucleotide sequence ID" value="NZ_JAEVLS010000001.1"/>
</dbReference>
<dbReference type="InterPro" id="IPR036282">
    <property type="entry name" value="Glutathione-S-Trfase_C_sf"/>
</dbReference>
<dbReference type="EMBL" id="JAEVLS010000001">
    <property type="protein sequence ID" value="MBM0103657.1"/>
    <property type="molecule type" value="Genomic_DNA"/>
</dbReference>
<dbReference type="SFLD" id="SFLDG01150">
    <property type="entry name" value="Main.1:_Beta-like"/>
    <property type="match status" value="1"/>
</dbReference>
<dbReference type="Pfam" id="PF13410">
    <property type="entry name" value="GST_C_2"/>
    <property type="match status" value="1"/>
</dbReference>
<organism evidence="3 4">
    <name type="scientific">Steroidobacter gossypii</name>
    <dbReference type="NCBI Taxonomy" id="2805490"/>
    <lineage>
        <taxon>Bacteria</taxon>
        <taxon>Pseudomonadati</taxon>
        <taxon>Pseudomonadota</taxon>
        <taxon>Gammaproteobacteria</taxon>
        <taxon>Steroidobacterales</taxon>
        <taxon>Steroidobacteraceae</taxon>
        <taxon>Steroidobacter</taxon>
    </lineage>
</organism>